<dbReference type="RefSeq" id="WP_151537989.1">
    <property type="nucleotide sequence ID" value="NZ_WBMR01000002.1"/>
</dbReference>
<dbReference type="Proteomes" id="UP000483004">
    <property type="component" value="Unassembled WGS sequence"/>
</dbReference>
<evidence type="ECO:0000313" key="2">
    <source>
        <dbReference type="EMBL" id="KAB2389961.1"/>
    </source>
</evidence>
<feature type="region of interest" description="Disordered" evidence="1">
    <location>
        <begin position="66"/>
        <end position="93"/>
    </location>
</feature>
<proteinExistence type="predicted"/>
<dbReference type="OrthoDB" id="3475027at2"/>
<accession>A0A6L3WAC9</accession>
<feature type="compositionally biased region" description="Low complexity" evidence="1">
    <location>
        <begin position="74"/>
        <end position="83"/>
    </location>
</feature>
<dbReference type="EMBL" id="WBMR01000002">
    <property type="protein sequence ID" value="KAB2389961.1"/>
    <property type="molecule type" value="Genomic_DNA"/>
</dbReference>
<keyword evidence="3" id="KW-1185">Reference proteome</keyword>
<reference evidence="2 3" key="1">
    <citation type="submission" date="2019-09" db="EMBL/GenBank/DDBJ databases">
        <title>Actinomadura physcomitrii sp. nov., a novel actinomycete isolated from moss [Physcomitrium sphaericum (Ludw) Fuernr].</title>
        <authorList>
            <person name="Liu C."/>
            <person name="Zhuang X."/>
        </authorList>
    </citation>
    <scope>NUCLEOTIDE SEQUENCE [LARGE SCALE GENOMIC DNA]</scope>
    <source>
        <strain evidence="2 3">CYP1-1B</strain>
    </source>
</reference>
<evidence type="ECO:0000313" key="3">
    <source>
        <dbReference type="Proteomes" id="UP000483004"/>
    </source>
</evidence>
<comment type="caution">
    <text evidence="2">The sequence shown here is derived from an EMBL/GenBank/DDBJ whole genome shotgun (WGS) entry which is preliminary data.</text>
</comment>
<gene>
    <name evidence="2" type="ORF">F9B16_01585</name>
</gene>
<sequence>MKRQEDARSGMVGAGRAGADPAVRLIEALEEDCGACAGTGRTRSEQWQDWELRAGELIAVAQAARRADEMHAPAEAGNAGNNGSTPASRSSEQVTILAVIDRAIEDHMKARPLEPQENDCSACGGSGKKLSPVGRLLAEMLMRHGFVREDRSG</sequence>
<evidence type="ECO:0000256" key="1">
    <source>
        <dbReference type="SAM" id="MobiDB-lite"/>
    </source>
</evidence>
<protein>
    <submittedName>
        <fullName evidence="2">Uncharacterized protein</fullName>
    </submittedName>
</protein>
<organism evidence="2 3">
    <name type="scientific">Actinomadura montaniterrae</name>
    <dbReference type="NCBI Taxonomy" id="1803903"/>
    <lineage>
        <taxon>Bacteria</taxon>
        <taxon>Bacillati</taxon>
        <taxon>Actinomycetota</taxon>
        <taxon>Actinomycetes</taxon>
        <taxon>Streptosporangiales</taxon>
        <taxon>Thermomonosporaceae</taxon>
        <taxon>Actinomadura</taxon>
    </lineage>
</organism>
<name>A0A6L3WAC9_9ACTN</name>
<dbReference type="AlphaFoldDB" id="A0A6L3WAC9"/>
<feature type="compositionally biased region" description="Polar residues" evidence="1">
    <location>
        <begin position="84"/>
        <end position="93"/>
    </location>
</feature>